<dbReference type="EC" id="3.1.21.3" evidence="4"/>
<evidence type="ECO:0000313" key="5">
    <source>
        <dbReference type="Proteomes" id="UP000585905"/>
    </source>
</evidence>
<dbReference type="Gene3D" id="3.40.50.300">
    <property type="entry name" value="P-loop containing nucleotide triphosphate hydrolases"/>
    <property type="match status" value="2"/>
</dbReference>
<dbReference type="Proteomes" id="UP000585905">
    <property type="component" value="Unassembled WGS sequence"/>
</dbReference>
<gene>
    <name evidence="4" type="ORF">FHX53_001186</name>
</gene>
<dbReference type="InterPro" id="IPR013670">
    <property type="entry name" value="EcoEI_R_C_dom"/>
</dbReference>
<dbReference type="GO" id="GO:0005829">
    <property type="term" value="C:cytosol"/>
    <property type="evidence" value="ECO:0007669"/>
    <property type="project" value="TreeGrafter"/>
</dbReference>
<feature type="domain" description="Helicase ATP-binding" evidence="2">
    <location>
        <begin position="368"/>
        <end position="525"/>
    </location>
</feature>
<dbReference type="Pfam" id="PF08463">
    <property type="entry name" value="EcoEI_R_C"/>
    <property type="match status" value="1"/>
</dbReference>
<keyword evidence="1" id="KW-0175">Coiled coil</keyword>
<dbReference type="Pfam" id="PF13643">
    <property type="entry name" value="DUF4145"/>
    <property type="match status" value="1"/>
</dbReference>
<comment type="caution">
    <text evidence="4">The sequence shown here is derived from an EMBL/GenBank/DDBJ whole genome shotgun (WGS) entry which is preliminary data.</text>
</comment>
<organism evidence="4 5">
    <name type="scientific">Microcella alkalica</name>
    <dbReference type="NCBI Taxonomy" id="355930"/>
    <lineage>
        <taxon>Bacteria</taxon>
        <taxon>Bacillati</taxon>
        <taxon>Actinomycetota</taxon>
        <taxon>Actinomycetes</taxon>
        <taxon>Micrococcales</taxon>
        <taxon>Microbacteriaceae</taxon>
        <taxon>Microcella</taxon>
    </lineage>
</organism>
<dbReference type="InterPro" id="IPR001650">
    <property type="entry name" value="Helicase_C-like"/>
</dbReference>
<dbReference type="PANTHER" id="PTHR47396:SF1">
    <property type="entry name" value="ATP-DEPENDENT HELICASE IRC3-RELATED"/>
    <property type="match status" value="1"/>
</dbReference>
<dbReference type="EMBL" id="JACGWX010000002">
    <property type="protein sequence ID" value="MBA8847601.1"/>
    <property type="molecule type" value="Genomic_DNA"/>
</dbReference>
<evidence type="ECO:0000259" key="3">
    <source>
        <dbReference type="PROSITE" id="PS51194"/>
    </source>
</evidence>
<dbReference type="InterPro" id="IPR050742">
    <property type="entry name" value="Helicase_Restrict-Modif_Enz"/>
</dbReference>
<dbReference type="SMART" id="SM00487">
    <property type="entry name" value="DEXDc"/>
    <property type="match status" value="1"/>
</dbReference>
<evidence type="ECO:0000313" key="4">
    <source>
        <dbReference type="EMBL" id="MBA8847601.1"/>
    </source>
</evidence>
<dbReference type="InterPro" id="IPR014001">
    <property type="entry name" value="Helicase_ATP-bd"/>
</dbReference>
<dbReference type="PROSITE" id="PS51194">
    <property type="entry name" value="HELICASE_CTER"/>
    <property type="match status" value="1"/>
</dbReference>
<dbReference type="Pfam" id="PF00271">
    <property type="entry name" value="Helicase_C"/>
    <property type="match status" value="1"/>
</dbReference>
<evidence type="ECO:0000259" key="2">
    <source>
        <dbReference type="PROSITE" id="PS51192"/>
    </source>
</evidence>
<dbReference type="PANTHER" id="PTHR47396">
    <property type="entry name" value="TYPE I RESTRICTION ENZYME ECOKI R PROTEIN"/>
    <property type="match status" value="1"/>
</dbReference>
<protein>
    <submittedName>
        <fullName evidence="4">Type I restriction enzyme R subunit</fullName>
        <ecNumber evidence="4">3.1.21.3</ecNumber>
    </submittedName>
</protein>
<dbReference type="GO" id="GO:0005524">
    <property type="term" value="F:ATP binding"/>
    <property type="evidence" value="ECO:0007669"/>
    <property type="project" value="InterPro"/>
</dbReference>
<dbReference type="Gene3D" id="3.90.1570.30">
    <property type="match status" value="1"/>
</dbReference>
<feature type="domain" description="Helicase C-terminal" evidence="3">
    <location>
        <begin position="599"/>
        <end position="761"/>
    </location>
</feature>
<keyword evidence="4" id="KW-0378">Hydrolase</keyword>
<accession>A0A839E5E9</accession>
<dbReference type="GO" id="GO:0009035">
    <property type="term" value="F:type I site-specific deoxyribonuclease activity"/>
    <property type="evidence" value="ECO:0007669"/>
    <property type="project" value="UniProtKB-EC"/>
</dbReference>
<dbReference type="GO" id="GO:0003677">
    <property type="term" value="F:DNA binding"/>
    <property type="evidence" value="ECO:0007669"/>
    <property type="project" value="InterPro"/>
</dbReference>
<feature type="coiled-coil region" evidence="1">
    <location>
        <begin position="150"/>
        <end position="205"/>
    </location>
</feature>
<dbReference type="InterPro" id="IPR006935">
    <property type="entry name" value="Helicase/UvrB_N"/>
</dbReference>
<dbReference type="InterPro" id="IPR027417">
    <property type="entry name" value="P-loop_NTPase"/>
</dbReference>
<dbReference type="Pfam" id="PF04851">
    <property type="entry name" value="ResIII"/>
    <property type="match status" value="1"/>
</dbReference>
<dbReference type="SUPFAM" id="SSF52540">
    <property type="entry name" value="P-loop containing nucleoside triphosphate hydrolases"/>
    <property type="match status" value="2"/>
</dbReference>
<keyword evidence="5" id="KW-1185">Reference proteome</keyword>
<dbReference type="CDD" id="cd18799">
    <property type="entry name" value="SF2_C_EcoAI-like"/>
    <property type="match status" value="1"/>
</dbReference>
<dbReference type="PROSITE" id="PS51192">
    <property type="entry name" value="HELICASE_ATP_BIND_1"/>
    <property type="match status" value="1"/>
</dbReference>
<reference evidence="4 5" key="1">
    <citation type="submission" date="2020-07" db="EMBL/GenBank/DDBJ databases">
        <title>Sequencing the genomes of 1000 actinobacteria strains.</title>
        <authorList>
            <person name="Klenk H.-P."/>
        </authorList>
    </citation>
    <scope>NUCLEOTIDE SEQUENCE [LARGE SCALE GENOMIC DNA]</scope>
    <source>
        <strain evidence="4 5">DSM 19663</strain>
    </source>
</reference>
<dbReference type="CDD" id="cd18032">
    <property type="entry name" value="DEXHc_RE_I_III_res"/>
    <property type="match status" value="1"/>
</dbReference>
<dbReference type="AlphaFoldDB" id="A0A839E5E9"/>
<evidence type="ECO:0000256" key="1">
    <source>
        <dbReference type="SAM" id="Coils"/>
    </source>
</evidence>
<proteinExistence type="predicted"/>
<sequence>MTNFDFLHERFTSIIPEARRAEGYAFGDPRTSSFYARRALELAIEWMYAYDSTLREPYQRDLSARLHEPSFTRLVPPVVVAKMHIIRRRGNEAVHRASPFGETQSVPVVRELFHVLFWLATQYAPTTDARPAAGRVFEVSRIPRPQPGAVSKTRAELKALTEQLAAQDAKLAAAHADNAALAAELEAVRAEVAAAKQAAAALVDTHDYDEESTRDLFIDLLLAEAGWALDEPRDREFEVAGMPNSSAGGVGFVDYVLWGADGLPLAVVEAKRTRKNPHAGQQQARLYADALERRFGQRPLIYYTNGYEHWLWDDTLYPPRAVQGFATRDELALAVQRRTSRHALASIPIDESIVERPYQHRAIRRVGEVFEQQQRRALLVMATGSGKTRTVIALTDLLMRGGWVKRVLFLADRVALVNQAAAAFKTHLPASSPVNLVTEKGVDGRVMVSTYPTMMGLINEVDGGLRRFGPNHFDLIVIDEAHRSVYQKYGAIFQYFDAHIVGLTATPKDEVDHNTYSLFGLEDGVPTDSYDLTDAIADGYLVAPVGKSVATSFVRQGIRYDDLSEDEKEQWDLLDWADGDVPDEVDASAVNQWLFNADTVDKVLEALMTEGRRVNGGDQLGKTIVFAKSQRHAQFIVERFDANYPHYAGHFARVITHQVNYAQSLIDDFSTTRAFPQVAVSVDMLDTGIDVPDVVNLVFFKEVHSKTKYWQMVGRGTRLRPELYGPGDDKKDFVILDVCQNIEYFNQEVPPDRSTRAASLTERLVRARTHLVRTIDRASEGGAHPDRELAALRELLVGRLQSRVDGMTLDNVLVRPHRREVERFRDGRTWLSLGEDDYERVIALGGLPSKADADDTDEAAKRFDLLAYRAQLAVLESDATALTAVGNSVRGIADALAHQTTIPVIASQLEFIDHVASVDWWNGVTVAMLEQMRVRLRDLVRLLDPRERPLIYTDFEDTLGPITDTAVVPGAPGIDRGRFRAKALSFLAAHEEDAVLFKVRHGKQLTALDLESLESIMRESGEFTPGELSLAIEESGGLGLFVRTLLGLDRAAAQEAVGEFIAGQTFTANQLAFIDLLVSQLTMRGVVDPGLLFEDPFTSLAPTGPQSLFTEAQVADLVVLLKHLRQTAVAA</sequence>
<dbReference type="InterPro" id="IPR025285">
    <property type="entry name" value="DUF4145"/>
</dbReference>
<dbReference type="GO" id="GO:0006304">
    <property type="term" value="P:DNA modification"/>
    <property type="evidence" value="ECO:0007669"/>
    <property type="project" value="InterPro"/>
</dbReference>
<dbReference type="RefSeq" id="WP_182490416.1">
    <property type="nucleotide sequence ID" value="NZ_BAAAOV010000015.1"/>
</dbReference>
<name>A0A839E5E9_9MICO</name>